<gene>
    <name evidence="1" type="ORF">IAB60_13500</name>
</gene>
<sequence>MELTYEIRKGDTISRWNLTGMQREPYRSPKKTFDAPVNMEESYVQVVYPVREAFWKEERIKKAARYDGEYEFLYFPFENNRVDLSTFIHTPHYISVNGKAGLRTQRGGRYPFRLCTCGGVKIWVNGKEQALFAPYTRNIPGNTRIELELEEGDNEIKVYADELAERDVFFYFELRYEGDMPLTGTAETKEDPEEILRTEAFLRSCWFEKDMYTDGQVKLFYDRRFLKEDTPVFITMRPFGTGMQPGDVEYVERTAKKEADCLVMTDTKESPIRISRVSVCCKVGQYMIPRNLFVGIIPKERISPAPAASIGERKKQALQFLAEHGEPGFPKVISILETCGCFTQEAEKSFDMACRKIEAHEDCADFSLTPFSLLKTRYSHLLSKEKEERIRNMVLNFRYWIDEPGDDVMWYFSENHAFLFHCSQYLWGWLYPDEVFAASGRTGREQYAIGKKRVEAWFADFFAYGFAEWNSATYIPIDLIGFFSLYLNAPDETIKEMAKRALDETMKLIAWNSFKGVMNTTYGRTYEENIKTRIQTEPSFVNWISYGEGYATCFGNASSLYAVSDYEPEDYAGECRMEEEEGAVLSYCQGIGQVSVDLYRTSQYLTAGVRQFKPFRHGHQQHLMHVVFGKEKPAVFYVNHPGERLFSGENRPSYWAGNGTMPWIERYRNLTVMLFDTDQEELVHWIHAYAPLYEYDESSCEENWFFARSGDGYLGCWFSNPFAVTEKGANTGKELISQGLTHGVVVKCGSKAEFGSYEAFRKAMGETKIFWDGGRSLSLDDCQYGKIQADGNDGFWVNGVRQEKETKKELILTKEKLVSYS</sequence>
<dbReference type="EMBL" id="DVKS01000224">
    <property type="protein sequence ID" value="HIT43086.1"/>
    <property type="molecule type" value="Genomic_DNA"/>
</dbReference>
<evidence type="ECO:0000313" key="2">
    <source>
        <dbReference type="Proteomes" id="UP000886860"/>
    </source>
</evidence>
<reference evidence="1" key="1">
    <citation type="submission" date="2020-10" db="EMBL/GenBank/DDBJ databases">
        <authorList>
            <person name="Gilroy R."/>
        </authorList>
    </citation>
    <scope>NUCLEOTIDE SEQUENCE</scope>
    <source>
        <strain evidence="1">CHK123-3438</strain>
    </source>
</reference>
<dbReference type="AlphaFoldDB" id="A0A9D1GLN7"/>
<proteinExistence type="predicted"/>
<comment type="caution">
    <text evidence="1">The sequence shown here is derived from an EMBL/GenBank/DDBJ whole genome shotgun (WGS) entry which is preliminary data.</text>
</comment>
<name>A0A9D1GLN7_9FIRM</name>
<dbReference type="Proteomes" id="UP000886860">
    <property type="component" value="Unassembled WGS sequence"/>
</dbReference>
<accession>A0A9D1GLN7</accession>
<reference evidence="1" key="2">
    <citation type="journal article" date="2021" name="PeerJ">
        <title>Extensive microbial diversity within the chicken gut microbiome revealed by metagenomics and culture.</title>
        <authorList>
            <person name="Gilroy R."/>
            <person name="Ravi A."/>
            <person name="Getino M."/>
            <person name="Pursley I."/>
            <person name="Horton D.L."/>
            <person name="Alikhan N.F."/>
            <person name="Baker D."/>
            <person name="Gharbi K."/>
            <person name="Hall N."/>
            <person name="Watson M."/>
            <person name="Adriaenssens E.M."/>
            <person name="Foster-Nyarko E."/>
            <person name="Jarju S."/>
            <person name="Secka A."/>
            <person name="Antonio M."/>
            <person name="Oren A."/>
            <person name="Chaudhuri R.R."/>
            <person name="La Ragione R."/>
            <person name="Hildebrand F."/>
            <person name="Pallen M.J."/>
        </authorList>
    </citation>
    <scope>NUCLEOTIDE SEQUENCE</scope>
    <source>
        <strain evidence="1">CHK123-3438</strain>
    </source>
</reference>
<organism evidence="1 2">
    <name type="scientific">Candidatus Caccovicinus merdipullorum</name>
    <dbReference type="NCBI Taxonomy" id="2840724"/>
    <lineage>
        <taxon>Bacteria</taxon>
        <taxon>Bacillati</taxon>
        <taxon>Bacillota</taxon>
        <taxon>Clostridia</taxon>
        <taxon>Eubacteriales</taxon>
        <taxon>Candidatus Caccovicinus</taxon>
    </lineage>
</organism>
<protein>
    <submittedName>
        <fullName evidence="1">Uncharacterized protein</fullName>
    </submittedName>
</protein>
<evidence type="ECO:0000313" key="1">
    <source>
        <dbReference type="EMBL" id="HIT43086.1"/>
    </source>
</evidence>